<sequence>MRNMIKKASLFALLPLFAAAAATSATAATTAADAGTPGEIEISSHSKSFLMSITMIGLSEIGDKTFLIAALMAMRHRRILVFSAAATSLAIMTILSGVVGHSVVAFLSERYTSFLAGILFLVFGYKLTMEGLEMSKDAGVQEEMAEVEEEISVKDINKGMNDVEKGGEVVREKHLKNASTGTKIVHRIRELASFMFSPAWVQIFLMVFLGELGDRSQISIIAMATDSDYWFVIAGAVVGHAICSALAVIGGKLLATRISIRTITLASSLLFFIFALMYIYEAFTISD</sequence>
<dbReference type="PANTHER" id="PTHR12608">
    <property type="entry name" value="TRANSMEMBRANE PROTEIN HTP-1 RELATED"/>
    <property type="match status" value="1"/>
</dbReference>
<keyword evidence="8" id="KW-1185">Reference proteome</keyword>
<dbReference type="AlphaFoldDB" id="J8Q4V7"/>
<dbReference type="Pfam" id="PF01169">
    <property type="entry name" value="GDT1"/>
    <property type="match status" value="2"/>
</dbReference>
<dbReference type="InterPro" id="IPR001727">
    <property type="entry name" value="GDT1-like"/>
</dbReference>
<evidence type="ECO:0000256" key="4">
    <source>
        <dbReference type="ARBA" id="ARBA00022989"/>
    </source>
</evidence>
<dbReference type="EMBL" id="ALIE01000010">
    <property type="protein sequence ID" value="EJS44728.1"/>
    <property type="molecule type" value="Genomic_DNA"/>
</dbReference>
<keyword evidence="4 6" id="KW-1133">Transmembrane helix</keyword>
<evidence type="ECO:0000256" key="6">
    <source>
        <dbReference type="RuleBase" id="RU365102"/>
    </source>
</evidence>
<evidence type="ECO:0000256" key="2">
    <source>
        <dbReference type="ARBA" id="ARBA00009190"/>
    </source>
</evidence>
<dbReference type="InterPro" id="IPR049555">
    <property type="entry name" value="GDT1-like_CS"/>
</dbReference>
<keyword evidence="3 6" id="KW-0812">Transmembrane</keyword>
<dbReference type="GO" id="GO:0005384">
    <property type="term" value="F:manganese ion transmembrane transporter activity"/>
    <property type="evidence" value="ECO:0007669"/>
    <property type="project" value="TreeGrafter"/>
</dbReference>
<dbReference type="GO" id="GO:0032472">
    <property type="term" value="P:Golgi calcium ion transport"/>
    <property type="evidence" value="ECO:0007669"/>
    <property type="project" value="TreeGrafter"/>
</dbReference>
<keyword evidence="5 6" id="KW-0472">Membrane</keyword>
<comment type="similarity">
    <text evidence="2 6">Belongs to the GDT1 family.</text>
</comment>
<name>J8Q4V7_SACAR</name>
<evidence type="ECO:0000256" key="5">
    <source>
        <dbReference type="ARBA" id="ARBA00023136"/>
    </source>
</evidence>
<protein>
    <recommendedName>
        <fullName evidence="6">GDT1 family protein</fullName>
    </recommendedName>
</protein>
<dbReference type="GO" id="GO:0000329">
    <property type="term" value="C:fungal-type vacuole membrane"/>
    <property type="evidence" value="ECO:0007669"/>
    <property type="project" value="TreeGrafter"/>
</dbReference>
<dbReference type="PROSITE" id="PS01214">
    <property type="entry name" value="UPF0016"/>
    <property type="match status" value="1"/>
</dbReference>
<dbReference type="Proteomes" id="UP000006968">
    <property type="component" value="Chromosome II"/>
</dbReference>
<evidence type="ECO:0000313" key="8">
    <source>
        <dbReference type="Proteomes" id="UP000006968"/>
    </source>
</evidence>
<accession>J8Q4V7</accession>
<gene>
    <name evidence="7" type="ORF">SU7_0245</name>
</gene>
<feature type="transmembrane region" description="Helical" evidence="6">
    <location>
        <begin position="111"/>
        <end position="128"/>
    </location>
</feature>
<organism evidence="7 8">
    <name type="scientific">Saccharomyces arboricola (strain H-6 / AS 2.3317 / CBS 10644)</name>
    <name type="common">Yeast</name>
    <dbReference type="NCBI Taxonomy" id="1160507"/>
    <lineage>
        <taxon>Eukaryota</taxon>
        <taxon>Fungi</taxon>
        <taxon>Dikarya</taxon>
        <taxon>Ascomycota</taxon>
        <taxon>Saccharomycotina</taxon>
        <taxon>Saccharomycetes</taxon>
        <taxon>Saccharomycetales</taxon>
        <taxon>Saccharomycetaceae</taxon>
        <taxon>Saccharomyces</taxon>
    </lineage>
</organism>
<comment type="caution">
    <text evidence="7">The sequence shown here is derived from an EMBL/GenBank/DDBJ whole genome shotgun (WGS) entry which is preliminary data.</text>
</comment>
<dbReference type="PANTHER" id="PTHR12608:SF1">
    <property type="entry name" value="TRANSMEMBRANE PROTEIN 165"/>
    <property type="match status" value="1"/>
</dbReference>
<evidence type="ECO:0000256" key="1">
    <source>
        <dbReference type="ARBA" id="ARBA00004141"/>
    </source>
</evidence>
<feature type="transmembrane region" description="Helical" evidence="6">
    <location>
        <begin position="51"/>
        <end position="72"/>
    </location>
</feature>
<dbReference type="HOGENOM" id="CLU_040186_0_0_1"/>
<reference evidence="7 8" key="1">
    <citation type="journal article" date="2013" name="BMC Genomics">
        <title>High quality de novo sequencing and assembly of the Saccharomyces arboricolus genome.</title>
        <authorList>
            <person name="Liti G."/>
            <person name="Nguyen Ba A.N."/>
            <person name="Blythe M."/>
            <person name="Mueller C.A."/>
            <person name="Bergstroem A."/>
            <person name="Cubillos F.A."/>
            <person name="Dafhnis-Calas F."/>
            <person name="Khoshraftar S."/>
            <person name="Malla S."/>
            <person name="Mehta N."/>
            <person name="Siow C.C."/>
            <person name="Warringer J."/>
            <person name="Moses A.M."/>
            <person name="Louis E.J."/>
            <person name="Nieduszynski C.A."/>
        </authorList>
    </citation>
    <scope>NUCLEOTIDE SEQUENCE [LARGE SCALE GENOMIC DNA]</scope>
    <source>
        <strain evidence="8">H-6 / AS 2.3317 / CBS 10644</strain>
    </source>
</reference>
<feature type="transmembrane region" description="Helical" evidence="6">
    <location>
        <begin position="262"/>
        <end position="280"/>
    </location>
</feature>
<feature type="chain" id="PRO_5017497742" description="GDT1 family protein" evidence="6">
    <location>
        <begin position="28"/>
        <end position="287"/>
    </location>
</feature>
<evidence type="ECO:0000256" key="3">
    <source>
        <dbReference type="ARBA" id="ARBA00022692"/>
    </source>
</evidence>
<feature type="transmembrane region" description="Helical" evidence="6">
    <location>
        <begin position="191"/>
        <end position="209"/>
    </location>
</feature>
<dbReference type="GO" id="GO:0015085">
    <property type="term" value="F:calcium ion transmembrane transporter activity"/>
    <property type="evidence" value="ECO:0007669"/>
    <property type="project" value="TreeGrafter"/>
</dbReference>
<dbReference type="GO" id="GO:0032468">
    <property type="term" value="P:Golgi calcium ion homeostasis"/>
    <property type="evidence" value="ECO:0007669"/>
    <property type="project" value="TreeGrafter"/>
</dbReference>
<feature type="transmembrane region" description="Helical" evidence="6">
    <location>
        <begin position="229"/>
        <end position="250"/>
    </location>
</feature>
<evidence type="ECO:0000313" key="7">
    <source>
        <dbReference type="EMBL" id="EJS44728.1"/>
    </source>
</evidence>
<dbReference type="GO" id="GO:0005794">
    <property type="term" value="C:Golgi apparatus"/>
    <property type="evidence" value="ECO:0007669"/>
    <property type="project" value="TreeGrafter"/>
</dbReference>
<feature type="signal peptide" evidence="6">
    <location>
        <begin position="1"/>
        <end position="27"/>
    </location>
</feature>
<proteinExistence type="inferred from homology"/>
<keyword evidence="6" id="KW-0732">Signal</keyword>
<feature type="transmembrane region" description="Helical" evidence="6">
    <location>
        <begin position="79"/>
        <end position="99"/>
    </location>
</feature>
<dbReference type="OrthoDB" id="442680at2759"/>
<comment type="subcellular location">
    <subcellularLocation>
        <location evidence="1 6">Membrane</location>
        <topology evidence="1 6">Multi-pass membrane protein</topology>
    </subcellularLocation>
</comment>